<feature type="compositionally biased region" description="Low complexity" evidence="3">
    <location>
        <begin position="243"/>
        <end position="265"/>
    </location>
</feature>
<accession>A0A7R9QW36</accession>
<dbReference type="EMBL" id="OC935648">
    <property type="protein sequence ID" value="CAD7660627.1"/>
    <property type="molecule type" value="Genomic_DNA"/>
</dbReference>
<dbReference type="CDD" id="cd14959">
    <property type="entry name" value="NHL_brat_like"/>
    <property type="match status" value="1"/>
</dbReference>
<evidence type="ECO:0000256" key="3">
    <source>
        <dbReference type="SAM" id="MobiDB-lite"/>
    </source>
</evidence>
<dbReference type="InterPro" id="IPR050952">
    <property type="entry name" value="TRIM-NHL_E3_ligases"/>
</dbReference>
<dbReference type="Pfam" id="PF01436">
    <property type="entry name" value="NHL"/>
    <property type="match status" value="2"/>
</dbReference>
<keyword evidence="5" id="KW-1185">Reference proteome</keyword>
<dbReference type="PANTHER" id="PTHR24104:SF51">
    <property type="entry name" value="SMP-30_GLUCONOLACTONASE_LRE-LIKE REGION DOMAIN-CONTAINING PROTEIN"/>
    <property type="match status" value="1"/>
</dbReference>
<evidence type="ECO:0000313" key="5">
    <source>
        <dbReference type="Proteomes" id="UP000728032"/>
    </source>
</evidence>
<dbReference type="OrthoDB" id="342730at2759"/>
<dbReference type="PANTHER" id="PTHR24104">
    <property type="entry name" value="E3 UBIQUITIN-PROTEIN LIGASE NHLRC1-RELATED"/>
    <property type="match status" value="1"/>
</dbReference>
<feature type="region of interest" description="Disordered" evidence="3">
    <location>
        <begin position="243"/>
        <end position="266"/>
    </location>
</feature>
<evidence type="ECO:0000256" key="2">
    <source>
        <dbReference type="PROSITE-ProRule" id="PRU00504"/>
    </source>
</evidence>
<dbReference type="InterPro" id="IPR011042">
    <property type="entry name" value="6-blade_b-propeller_TolB-like"/>
</dbReference>
<proteinExistence type="predicted"/>
<dbReference type="AlphaFoldDB" id="A0A7R9QW36"/>
<dbReference type="Gene3D" id="2.120.10.30">
    <property type="entry name" value="TolB, C-terminal domain"/>
    <property type="match status" value="1"/>
</dbReference>
<reference evidence="4" key="1">
    <citation type="submission" date="2020-11" db="EMBL/GenBank/DDBJ databases">
        <authorList>
            <person name="Tran Van P."/>
        </authorList>
    </citation>
    <scope>NUCLEOTIDE SEQUENCE</scope>
</reference>
<dbReference type="PROSITE" id="PS51125">
    <property type="entry name" value="NHL"/>
    <property type="match status" value="1"/>
</dbReference>
<feature type="repeat" description="NHL" evidence="2">
    <location>
        <begin position="273"/>
        <end position="316"/>
    </location>
</feature>
<dbReference type="GO" id="GO:0043161">
    <property type="term" value="P:proteasome-mediated ubiquitin-dependent protein catabolic process"/>
    <property type="evidence" value="ECO:0007669"/>
    <property type="project" value="TreeGrafter"/>
</dbReference>
<evidence type="ECO:0000256" key="1">
    <source>
        <dbReference type="ARBA" id="ARBA00022737"/>
    </source>
</evidence>
<sequence length="550" mass="59993">GLSNGEKLKHLVQPSQRLYQLIVNALKLEGDSPLSDDSIHAMNLIDLDFDADRNSGSSRASLYDSSATKDYFRSRSYSPDIEVMPQLSSHRMLDMGRMISKTSPMAEPLHSRNSMSNDTLALRSTPDIPISPFAQHVATNSMNGLRSVTPNAADMGGQTGLLGNPSQQIDFSDLLTQINLAQLVYMNADPTASVASSSANTPSPTPITPSVPLENGGFVLNEAAIKNISQLAKLSEVQNGLAMTNSTSPTSMSSTLGRSSSNSGSKPNVMQIRFKFGQLGQQKGQFSSPHGFCLGVDEEIVIADTNNHRICIFDKTAEFKHSFGVPGKDEAQLWYPRKVAIIRTAMGGSGTAAPRYVICDRGAERSRMQIFTRSGHFVRKIAIRYIDIVAGLAITPNGHIVAVDSVSPTVFVIAESGDLLRWFDCSEYMREPSDIAINNHEYYICDFKGHCVVVFNDEGQYMRKIGCEGLTSFPNGIDISDAGDILVGDSHGNRFHVVVFDRSGTLISEFECPYVKVSRCCGLKITSEGYVVTLAKNNHHVLVLNTLYIM</sequence>
<dbReference type="EMBL" id="CAJPVJ010020823">
    <property type="protein sequence ID" value="CAG2177765.1"/>
    <property type="molecule type" value="Genomic_DNA"/>
</dbReference>
<keyword evidence="1" id="KW-0677">Repeat</keyword>
<organism evidence="4">
    <name type="scientific">Oppiella nova</name>
    <dbReference type="NCBI Taxonomy" id="334625"/>
    <lineage>
        <taxon>Eukaryota</taxon>
        <taxon>Metazoa</taxon>
        <taxon>Ecdysozoa</taxon>
        <taxon>Arthropoda</taxon>
        <taxon>Chelicerata</taxon>
        <taxon>Arachnida</taxon>
        <taxon>Acari</taxon>
        <taxon>Acariformes</taxon>
        <taxon>Sarcoptiformes</taxon>
        <taxon>Oribatida</taxon>
        <taxon>Brachypylina</taxon>
        <taxon>Oppioidea</taxon>
        <taxon>Oppiidae</taxon>
        <taxon>Oppiella</taxon>
    </lineage>
</organism>
<dbReference type="GO" id="GO:0000209">
    <property type="term" value="P:protein polyubiquitination"/>
    <property type="evidence" value="ECO:0007669"/>
    <property type="project" value="TreeGrafter"/>
</dbReference>
<dbReference type="Proteomes" id="UP000728032">
    <property type="component" value="Unassembled WGS sequence"/>
</dbReference>
<dbReference type="SUPFAM" id="SSF63829">
    <property type="entry name" value="Calcium-dependent phosphotriesterase"/>
    <property type="match status" value="1"/>
</dbReference>
<gene>
    <name evidence="4" type="ORF">ONB1V03_LOCUS17193</name>
</gene>
<protein>
    <recommendedName>
        <fullName evidence="6">Brain tumor protein</fullName>
    </recommendedName>
</protein>
<evidence type="ECO:0000313" key="4">
    <source>
        <dbReference type="EMBL" id="CAD7660627.1"/>
    </source>
</evidence>
<evidence type="ECO:0008006" key="6">
    <source>
        <dbReference type="Google" id="ProtNLM"/>
    </source>
</evidence>
<feature type="non-terminal residue" evidence="4">
    <location>
        <position position="1"/>
    </location>
</feature>
<dbReference type="InterPro" id="IPR001258">
    <property type="entry name" value="NHL_repeat"/>
</dbReference>
<dbReference type="GO" id="GO:0061630">
    <property type="term" value="F:ubiquitin protein ligase activity"/>
    <property type="evidence" value="ECO:0007669"/>
    <property type="project" value="TreeGrafter"/>
</dbReference>
<name>A0A7R9QW36_9ACAR</name>